<proteinExistence type="predicted"/>
<dbReference type="SUPFAM" id="SSF49777">
    <property type="entry name" value="PEBP-like"/>
    <property type="match status" value="1"/>
</dbReference>
<dbReference type="AlphaFoldDB" id="A0A133U3S4"/>
<evidence type="ECO:0000313" key="2">
    <source>
        <dbReference type="Proteomes" id="UP000070184"/>
    </source>
</evidence>
<reference evidence="1 2" key="1">
    <citation type="journal article" date="2016" name="Sci. Rep.">
        <title>Metabolic traits of an uncultured archaeal lineage -MSBL1- from brine pools of the Red Sea.</title>
        <authorList>
            <person name="Mwirichia R."/>
            <person name="Alam I."/>
            <person name="Rashid M."/>
            <person name="Vinu M."/>
            <person name="Ba-Alawi W."/>
            <person name="Anthony Kamau A."/>
            <person name="Kamanda Ngugi D."/>
            <person name="Goker M."/>
            <person name="Klenk H.P."/>
            <person name="Bajic V."/>
            <person name="Stingl U."/>
        </authorList>
    </citation>
    <scope>NUCLEOTIDE SEQUENCE [LARGE SCALE GENOMIC DNA]</scope>
    <source>
        <strain evidence="1">SCGC-AAA259B11</strain>
    </source>
</reference>
<dbReference type="EMBL" id="LHXK01000075">
    <property type="protein sequence ID" value="KXA88840.1"/>
    <property type="molecule type" value="Genomic_DNA"/>
</dbReference>
<dbReference type="Pfam" id="PF01161">
    <property type="entry name" value="PBP"/>
    <property type="match status" value="1"/>
</dbReference>
<dbReference type="InterPro" id="IPR036610">
    <property type="entry name" value="PEBP-like_sf"/>
</dbReference>
<keyword evidence="2" id="KW-1185">Reference proteome</keyword>
<protein>
    <submittedName>
        <fullName evidence="1">Uncharacterized protein</fullName>
    </submittedName>
</protein>
<comment type="caution">
    <text evidence="1">The sequence shown here is derived from an EMBL/GenBank/DDBJ whole genome shotgun (WGS) entry which is preliminary data.</text>
</comment>
<dbReference type="InterPro" id="IPR008914">
    <property type="entry name" value="PEBP"/>
</dbReference>
<gene>
    <name evidence="1" type="ORF">AKJ61_04075</name>
</gene>
<sequence>PEEAETLTLLMDDPDAMEPAGKVWDHWVVWNIDLLLKNPLLDVDTSEVDRALVNIVGSPDMVDLEKGAD</sequence>
<dbReference type="Proteomes" id="UP000070184">
    <property type="component" value="Unassembled WGS sequence"/>
</dbReference>
<name>A0A133U3S4_9EURY</name>
<dbReference type="Gene3D" id="3.90.280.10">
    <property type="entry name" value="PEBP-like"/>
    <property type="match status" value="1"/>
</dbReference>
<evidence type="ECO:0000313" key="1">
    <source>
        <dbReference type="EMBL" id="KXA88840.1"/>
    </source>
</evidence>
<accession>A0A133U3S4</accession>
<feature type="non-terminal residue" evidence="1">
    <location>
        <position position="1"/>
    </location>
</feature>
<organism evidence="1 2">
    <name type="scientific">candidate division MSBL1 archaeon SCGC-AAA259B11</name>
    <dbReference type="NCBI Taxonomy" id="1698260"/>
    <lineage>
        <taxon>Archaea</taxon>
        <taxon>Methanobacteriati</taxon>
        <taxon>Methanobacteriota</taxon>
        <taxon>candidate division MSBL1</taxon>
    </lineage>
</organism>